<organism evidence="2 3">
    <name type="scientific">Wolfiporia cocos (strain MD-104)</name>
    <name type="common">Brown rot fungus</name>
    <dbReference type="NCBI Taxonomy" id="742152"/>
    <lineage>
        <taxon>Eukaryota</taxon>
        <taxon>Fungi</taxon>
        <taxon>Dikarya</taxon>
        <taxon>Basidiomycota</taxon>
        <taxon>Agaricomycotina</taxon>
        <taxon>Agaricomycetes</taxon>
        <taxon>Polyporales</taxon>
        <taxon>Phaeolaceae</taxon>
        <taxon>Wolfiporia</taxon>
    </lineage>
</organism>
<dbReference type="EMBL" id="KB468113">
    <property type="protein sequence ID" value="PCH40735.1"/>
    <property type="molecule type" value="Genomic_DNA"/>
</dbReference>
<evidence type="ECO:0000313" key="3">
    <source>
        <dbReference type="Proteomes" id="UP000218811"/>
    </source>
</evidence>
<proteinExistence type="predicted"/>
<accession>A0A2H3JGR0</accession>
<evidence type="ECO:0000313" key="2">
    <source>
        <dbReference type="EMBL" id="PCH40735.1"/>
    </source>
</evidence>
<name>A0A2H3JGR0_WOLCO</name>
<gene>
    <name evidence="2" type="ORF">WOLCODRAFT_150766</name>
</gene>
<feature type="region of interest" description="Disordered" evidence="1">
    <location>
        <begin position="1"/>
        <end position="33"/>
    </location>
</feature>
<dbReference type="Proteomes" id="UP000218811">
    <property type="component" value="Unassembled WGS sequence"/>
</dbReference>
<keyword evidence="3" id="KW-1185">Reference proteome</keyword>
<dbReference type="AlphaFoldDB" id="A0A2H3JGR0"/>
<reference evidence="2 3" key="1">
    <citation type="journal article" date="2012" name="Science">
        <title>The Paleozoic origin of enzymatic lignin decomposition reconstructed from 31 fungal genomes.</title>
        <authorList>
            <person name="Floudas D."/>
            <person name="Binder M."/>
            <person name="Riley R."/>
            <person name="Barry K."/>
            <person name="Blanchette R.A."/>
            <person name="Henrissat B."/>
            <person name="Martinez A.T."/>
            <person name="Otillar R."/>
            <person name="Spatafora J.W."/>
            <person name="Yadav J.S."/>
            <person name="Aerts A."/>
            <person name="Benoit I."/>
            <person name="Boyd A."/>
            <person name="Carlson A."/>
            <person name="Copeland A."/>
            <person name="Coutinho P.M."/>
            <person name="de Vries R.P."/>
            <person name="Ferreira P."/>
            <person name="Findley K."/>
            <person name="Foster B."/>
            <person name="Gaskell J."/>
            <person name="Glotzer D."/>
            <person name="Gorecki P."/>
            <person name="Heitman J."/>
            <person name="Hesse C."/>
            <person name="Hori C."/>
            <person name="Igarashi K."/>
            <person name="Jurgens J.A."/>
            <person name="Kallen N."/>
            <person name="Kersten P."/>
            <person name="Kohler A."/>
            <person name="Kuees U."/>
            <person name="Kumar T.K.A."/>
            <person name="Kuo A."/>
            <person name="LaButti K."/>
            <person name="Larrondo L.F."/>
            <person name="Lindquist E."/>
            <person name="Ling A."/>
            <person name="Lombard V."/>
            <person name="Lucas S."/>
            <person name="Lundell T."/>
            <person name="Martin R."/>
            <person name="McLaughlin D.J."/>
            <person name="Morgenstern I."/>
            <person name="Morin E."/>
            <person name="Murat C."/>
            <person name="Nagy L.G."/>
            <person name="Nolan M."/>
            <person name="Ohm R.A."/>
            <person name="Patyshakuliyeva A."/>
            <person name="Rokas A."/>
            <person name="Ruiz-Duenas F.J."/>
            <person name="Sabat G."/>
            <person name="Salamov A."/>
            <person name="Samejima M."/>
            <person name="Schmutz J."/>
            <person name="Slot J.C."/>
            <person name="St John F."/>
            <person name="Stenlid J."/>
            <person name="Sun H."/>
            <person name="Sun S."/>
            <person name="Syed K."/>
            <person name="Tsang A."/>
            <person name="Wiebenga A."/>
            <person name="Young D."/>
            <person name="Pisabarro A."/>
            <person name="Eastwood D.C."/>
            <person name="Martin F."/>
            <person name="Cullen D."/>
            <person name="Grigoriev I.V."/>
            <person name="Hibbett D.S."/>
        </authorList>
    </citation>
    <scope>NUCLEOTIDE SEQUENCE [LARGE SCALE GENOMIC DNA]</scope>
    <source>
        <strain evidence="2 3">MD-104</strain>
    </source>
</reference>
<evidence type="ECO:0000256" key="1">
    <source>
        <dbReference type="SAM" id="MobiDB-lite"/>
    </source>
</evidence>
<sequence>MSRDRPPLKRAGVDGQGIEGKRHGQRASGRLPTIETVRHTGVIDCHKQTPGSAASQDPTETNHATGVQAFATHLASQARTSAHPA</sequence>
<protein>
    <submittedName>
        <fullName evidence="2">Uncharacterized protein</fullName>
    </submittedName>
</protein>